<organism evidence="2 3">
    <name type="scientific">Pyrus ussuriensis x Pyrus communis</name>
    <dbReference type="NCBI Taxonomy" id="2448454"/>
    <lineage>
        <taxon>Eukaryota</taxon>
        <taxon>Viridiplantae</taxon>
        <taxon>Streptophyta</taxon>
        <taxon>Embryophyta</taxon>
        <taxon>Tracheophyta</taxon>
        <taxon>Spermatophyta</taxon>
        <taxon>Magnoliopsida</taxon>
        <taxon>eudicotyledons</taxon>
        <taxon>Gunneridae</taxon>
        <taxon>Pentapetalae</taxon>
        <taxon>rosids</taxon>
        <taxon>fabids</taxon>
        <taxon>Rosales</taxon>
        <taxon>Rosaceae</taxon>
        <taxon>Amygdaloideae</taxon>
        <taxon>Maleae</taxon>
        <taxon>Pyrus</taxon>
    </lineage>
</organism>
<reference evidence="2 3" key="1">
    <citation type="submission" date="2019-09" db="EMBL/GenBank/DDBJ databases">
        <authorList>
            <person name="Ou C."/>
        </authorList>
    </citation>
    <scope>NUCLEOTIDE SEQUENCE [LARGE SCALE GENOMIC DNA]</scope>
    <source>
        <strain evidence="2">S2</strain>
        <tissue evidence="2">Leaf</tissue>
    </source>
</reference>
<gene>
    <name evidence="2" type="ORF">D8674_038215</name>
</gene>
<proteinExistence type="predicted"/>
<name>A0A5N5I3M3_9ROSA</name>
<accession>A0A5N5I3M3</accession>
<evidence type="ECO:0000313" key="3">
    <source>
        <dbReference type="Proteomes" id="UP000327157"/>
    </source>
</evidence>
<keyword evidence="3" id="KW-1185">Reference proteome</keyword>
<dbReference type="AlphaFoldDB" id="A0A5N5I3M3"/>
<evidence type="ECO:0000313" key="2">
    <source>
        <dbReference type="EMBL" id="KAB2634795.1"/>
    </source>
</evidence>
<comment type="caution">
    <text evidence="2">The sequence shown here is derived from an EMBL/GenBank/DDBJ whole genome shotgun (WGS) entry which is preliminary data.</text>
</comment>
<dbReference type="Proteomes" id="UP000327157">
    <property type="component" value="Unassembled WGS sequence"/>
</dbReference>
<dbReference type="EMBL" id="SMOL01000027">
    <property type="protein sequence ID" value="KAB2634795.1"/>
    <property type="molecule type" value="Genomic_DNA"/>
</dbReference>
<reference evidence="2 3" key="2">
    <citation type="submission" date="2019-11" db="EMBL/GenBank/DDBJ databases">
        <title>A de novo genome assembly of a pear dwarfing rootstock.</title>
        <authorList>
            <person name="Wang F."/>
            <person name="Wang J."/>
            <person name="Li S."/>
            <person name="Zhang Y."/>
            <person name="Fang M."/>
            <person name="Ma L."/>
            <person name="Zhao Y."/>
            <person name="Jiang S."/>
        </authorList>
    </citation>
    <scope>NUCLEOTIDE SEQUENCE [LARGE SCALE GENOMIC DNA]</scope>
    <source>
        <strain evidence="2">S2</strain>
        <tissue evidence="2">Leaf</tissue>
    </source>
</reference>
<sequence length="114" mass="13459">MSKFPHETKDFNTEFHGWYNMEPPPIPGSPKANPMSSFRFVREKLDYEIGVAEYWNHNLIKVEKELVDLNGEANKALYRENKQKTKGNVEMEEERNKVFEDSHRLVKGKEPHQP</sequence>
<evidence type="ECO:0000256" key="1">
    <source>
        <dbReference type="SAM" id="MobiDB-lite"/>
    </source>
</evidence>
<protein>
    <submittedName>
        <fullName evidence="2">Ion channel POLLUX-like 2</fullName>
    </submittedName>
</protein>
<feature type="region of interest" description="Disordered" evidence="1">
    <location>
        <begin position="86"/>
        <end position="114"/>
    </location>
</feature>